<name>A0AAV5U8R4_9BILA</name>
<organism evidence="1 2">
    <name type="scientific">Pristionchus entomophagus</name>
    <dbReference type="NCBI Taxonomy" id="358040"/>
    <lineage>
        <taxon>Eukaryota</taxon>
        <taxon>Metazoa</taxon>
        <taxon>Ecdysozoa</taxon>
        <taxon>Nematoda</taxon>
        <taxon>Chromadorea</taxon>
        <taxon>Rhabditida</taxon>
        <taxon>Rhabditina</taxon>
        <taxon>Diplogasteromorpha</taxon>
        <taxon>Diplogasteroidea</taxon>
        <taxon>Neodiplogasteridae</taxon>
        <taxon>Pristionchus</taxon>
    </lineage>
</organism>
<proteinExistence type="predicted"/>
<feature type="non-terminal residue" evidence="1">
    <location>
        <position position="138"/>
    </location>
</feature>
<dbReference type="AlphaFoldDB" id="A0AAV5U8R4"/>
<evidence type="ECO:0000313" key="1">
    <source>
        <dbReference type="EMBL" id="GMT03048.1"/>
    </source>
</evidence>
<dbReference type="Proteomes" id="UP001432027">
    <property type="component" value="Unassembled WGS sequence"/>
</dbReference>
<keyword evidence="2" id="KW-1185">Reference proteome</keyword>
<reference evidence="1" key="1">
    <citation type="submission" date="2023-10" db="EMBL/GenBank/DDBJ databases">
        <title>Genome assembly of Pristionchus species.</title>
        <authorList>
            <person name="Yoshida K."/>
            <person name="Sommer R.J."/>
        </authorList>
    </citation>
    <scope>NUCLEOTIDE SEQUENCE</scope>
    <source>
        <strain evidence="1">RS0144</strain>
    </source>
</reference>
<protein>
    <recommendedName>
        <fullName evidence="3">G protein-coupled receptor</fullName>
    </recommendedName>
</protein>
<sequence>SSYRYIIQSQIFANLGAVSLLAFADVFNWRFSDTVIFHLEILSVLHYQWSSWSIQIDSIFHFAICSQSFSEKKWTDGVPAVTVTTALIAIVKTYAVKLSNVSDDGYKQARDQRSMFTTILIFGCPLIEKLCEILFLNS</sequence>
<dbReference type="EMBL" id="BTSX01000006">
    <property type="protein sequence ID" value="GMT03048.1"/>
    <property type="molecule type" value="Genomic_DNA"/>
</dbReference>
<comment type="caution">
    <text evidence="1">The sequence shown here is derived from an EMBL/GenBank/DDBJ whole genome shotgun (WGS) entry which is preliminary data.</text>
</comment>
<accession>A0AAV5U8R4</accession>
<feature type="non-terminal residue" evidence="1">
    <location>
        <position position="1"/>
    </location>
</feature>
<evidence type="ECO:0008006" key="3">
    <source>
        <dbReference type="Google" id="ProtNLM"/>
    </source>
</evidence>
<evidence type="ECO:0000313" key="2">
    <source>
        <dbReference type="Proteomes" id="UP001432027"/>
    </source>
</evidence>
<gene>
    <name evidence="1" type="ORF">PENTCL1PPCAC_25222</name>
</gene>